<dbReference type="EC" id="5.1.3.32" evidence="1"/>
<keyword evidence="1" id="KW-0413">Isomerase</keyword>
<proteinExistence type="predicted"/>
<dbReference type="PANTHER" id="PTHR34389">
    <property type="entry name" value="L-RHAMNOSE MUTAROTASE"/>
    <property type="match status" value="1"/>
</dbReference>
<reference evidence="1 2" key="1">
    <citation type="submission" date="2023-03" db="EMBL/GenBank/DDBJ databases">
        <authorList>
            <person name="Shen W."/>
            <person name="Cai J."/>
        </authorList>
    </citation>
    <scope>NUCLEOTIDE SEQUENCE [LARGE SCALE GENOMIC DNA]</scope>
    <source>
        <strain evidence="1 2">D6-4</strain>
    </source>
</reference>
<dbReference type="SUPFAM" id="SSF54909">
    <property type="entry name" value="Dimeric alpha+beta barrel"/>
    <property type="match status" value="1"/>
</dbReference>
<dbReference type="EMBL" id="JARPYI010000006">
    <property type="protein sequence ID" value="MDT2600568.1"/>
    <property type="molecule type" value="Genomic_DNA"/>
</dbReference>
<dbReference type="Pfam" id="PF05336">
    <property type="entry name" value="rhaM"/>
    <property type="match status" value="1"/>
</dbReference>
<name>A0ABU3F0A8_9ENTE</name>
<dbReference type="InterPro" id="IPR008000">
    <property type="entry name" value="Rham/fucose_mutarotase"/>
</dbReference>
<dbReference type="Proteomes" id="UP001252875">
    <property type="component" value="Unassembled WGS sequence"/>
</dbReference>
<evidence type="ECO:0000313" key="1">
    <source>
        <dbReference type="EMBL" id="MDT2600568.1"/>
    </source>
</evidence>
<dbReference type="GO" id="GO:0062192">
    <property type="term" value="F:L-rhamnose mutarotase activity"/>
    <property type="evidence" value="ECO:0007669"/>
    <property type="project" value="UniProtKB-EC"/>
</dbReference>
<accession>A0ABU3F0A8</accession>
<dbReference type="RefSeq" id="WP_221674633.1">
    <property type="nucleotide sequence ID" value="NZ_JARPYF010000006.1"/>
</dbReference>
<dbReference type="PANTHER" id="PTHR34389:SF2">
    <property type="entry name" value="L-RHAMNOSE MUTAROTASE"/>
    <property type="match status" value="1"/>
</dbReference>
<gene>
    <name evidence="1" type="ORF">P7D85_12340</name>
</gene>
<organism evidence="1 2">
    <name type="scientific">Enterococcus hulanensis</name>
    <dbReference type="NCBI Taxonomy" id="2559929"/>
    <lineage>
        <taxon>Bacteria</taxon>
        <taxon>Bacillati</taxon>
        <taxon>Bacillota</taxon>
        <taxon>Bacilli</taxon>
        <taxon>Lactobacillales</taxon>
        <taxon>Enterococcaceae</taxon>
        <taxon>Enterococcus</taxon>
    </lineage>
</organism>
<evidence type="ECO:0000313" key="2">
    <source>
        <dbReference type="Proteomes" id="UP001252875"/>
    </source>
</evidence>
<sequence>MKKIMGSVTKVVPEKIDYYKQLHANPWPEVNQMIKDCNISNYSIFLFNDLLFSYFEYTGEDYEADMQKMAEDEMTQKWWKETDPCQISFNDKGKWTEMEQVYYLK</sequence>
<dbReference type="InterPro" id="IPR011008">
    <property type="entry name" value="Dimeric_a/b-barrel"/>
</dbReference>
<comment type="caution">
    <text evidence="1">The sequence shown here is derived from an EMBL/GenBank/DDBJ whole genome shotgun (WGS) entry which is preliminary data.</text>
</comment>
<keyword evidence="2" id="KW-1185">Reference proteome</keyword>
<dbReference type="Gene3D" id="3.30.70.100">
    <property type="match status" value="1"/>
</dbReference>
<protein>
    <submittedName>
        <fullName evidence="1">L-rhamnose mutarotase</fullName>
        <ecNumber evidence="1">5.1.3.32</ecNumber>
    </submittedName>
</protein>